<gene>
    <name evidence="12" type="primary">asnB</name>
    <name evidence="12" type="ORF">ETAA8_20770</name>
</gene>
<dbReference type="GO" id="GO:0006529">
    <property type="term" value="P:asparagine biosynthetic process"/>
    <property type="evidence" value="ECO:0007669"/>
    <property type="project" value="UniProtKB-KW"/>
</dbReference>
<dbReference type="RefSeq" id="WP_145087873.1">
    <property type="nucleotide sequence ID" value="NZ_CP036274.1"/>
</dbReference>
<evidence type="ECO:0000256" key="7">
    <source>
        <dbReference type="ARBA" id="ARBA00048741"/>
    </source>
</evidence>
<feature type="domain" description="Glutamine amidotransferase type-2" evidence="11">
    <location>
        <begin position="2"/>
        <end position="224"/>
    </location>
</feature>
<dbReference type="KEGG" id="aagg:ETAA8_20770"/>
<evidence type="ECO:0000313" key="13">
    <source>
        <dbReference type="Proteomes" id="UP000315017"/>
    </source>
</evidence>
<feature type="binding site" evidence="9">
    <location>
        <position position="299"/>
    </location>
    <ligand>
        <name>ATP</name>
        <dbReference type="ChEBI" id="CHEBI:30616"/>
    </ligand>
</feature>
<dbReference type="Proteomes" id="UP000315017">
    <property type="component" value="Chromosome"/>
</dbReference>
<dbReference type="EMBL" id="CP036274">
    <property type="protein sequence ID" value="QDU26993.1"/>
    <property type="molecule type" value="Genomic_DNA"/>
</dbReference>
<dbReference type="PANTHER" id="PTHR43284:SF1">
    <property type="entry name" value="ASPARAGINE SYNTHETASE"/>
    <property type="match status" value="1"/>
</dbReference>
<evidence type="ECO:0000256" key="2">
    <source>
        <dbReference type="ARBA" id="ARBA00005752"/>
    </source>
</evidence>
<comment type="pathway">
    <text evidence="1">Amino-acid biosynthesis; L-asparagine biosynthesis; L-asparagine from L-aspartate (L-Gln route): step 1/1.</text>
</comment>
<reference evidence="12 13" key="1">
    <citation type="submission" date="2019-02" db="EMBL/GenBank/DDBJ databases">
        <title>Deep-cultivation of Planctomycetes and their phenomic and genomic characterization uncovers novel biology.</title>
        <authorList>
            <person name="Wiegand S."/>
            <person name="Jogler M."/>
            <person name="Boedeker C."/>
            <person name="Pinto D."/>
            <person name="Vollmers J."/>
            <person name="Rivas-Marin E."/>
            <person name="Kohn T."/>
            <person name="Peeters S.H."/>
            <person name="Heuer A."/>
            <person name="Rast P."/>
            <person name="Oberbeckmann S."/>
            <person name="Bunk B."/>
            <person name="Jeske O."/>
            <person name="Meyerdierks A."/>
            <person name="Storesund J.E."/>
            <person name="Kallscheuer N."/>
            <person name="Luecker S."/>
            <person name="Lage O.M."/>
            <person name="Pohl T."/>
            <person name="Merkel B.J."/>
            <person name="Hornburger P."/>
            <person name="Mueller R.-W."/>
            <person name="Bruemmer F."/>
            <person name="Labrenz M."/>
            <person name="Spormann A.M."/>
            <person name="Op den Camp H."/>
            <person name="Overmann J."/>
            <person name="Amann R."/>
            <person name="Jetten M.S.M."/>
            <person name="Mascher T."/>
            <person name="Medema M.H."/>
            <person name="Devos D.P."/>
            <person name="Kaster A.-K."/>
            <person name="Ovreas L."/>
            <person name="Rohde M."/>
            <person name="Galperin M.Y."/>
            <person name="Jogler C."/>
        </authorList>
    </citation>
    <scope>NUCLEOTIDE SEQUENCE [LARGE SCALE GENOMIC DNA]</scope>
    <source>
        <strain evidence="12 13">ETA_A8</strain>
    </source>
</reference>
<feature type="active site" description="For GATase activity" evidence="8">
    <location>
        <position position="2"/>
    </location>
</feature>
<evidence type="ECO:0000259" key="11">
    <source>
        <dbReference type="PROSITE" id="PS51278"/>
    </source>
</evidence>
<evidence type="ECO:0000256" key="5">
    <source>
        <dbReference type="ARBA" id="ARBA00022840"/>
    </source>
</evidence>
<dbReference type="GO" id="GO:0005524">
    <property type="term" value="F:ATP binding"/>
    <property type="evidence" value="ECO:0007669"/>
    <property type="project" value="UniProtKB-KW"/>
</dbReference>
<evidence type="ECO:0000313" key="12">
    <source>
        <dbReference type="EMBL" id="QDU26993.1"/>
    </source>
</evidence>
<evidence type="ECO:0000256" key="4">
    <source>
        <dbReference type="ARBA" id="ARBA00022741"/>
    </source>
</evidence>
<dbReference type="SUPFAM" id="SSF56235">
    <property type="entry name" value="N-terminal nucleophile aminohydrolases (Ntn hydrolases)"/>
    <property type="match status" value="1"/>
</dbReference>
<dbReference type="GO" id="GO:0004066">
    <property type="term" value="F:asparagine synthase (glutamine-hydrolyzing) activity"/>
    <property type="evidence" value="ECO:0007669"/>
    <property type="project" value="UniProtKB-EC"/>
</dbReference>
<dbReference type="CDD" id="cd00712">
    <property type="entry name" value="AsnB"/>
    <property type="match status" value="1"/>
</dbReference>
<evidence type="ECO:0000256" key="9">
    <source>
        <dbReference type="PIRSR" id="PIRSR001589-2"/>
    </source>
</evidence>
<name>A0A517Y9T0_9BACT</name>
<dbReference type="InterPro" id="IPR006426">
    <property type="entry name" value="Asn_synth_AEB"/>
</dbReference>
<evidence type="ECO:0000256" key="6">
    <source>
        <dbReference type="ARBA" id="ARBA00022962"/>
    </source>
</evidence>
<dbReference type="PIRSF" id="PIRSF001589">
    <property type="entry name" value="Asn_synthetase_glu-h"/>
    <property type="match status" value="1"/>
</dbReference>
<organism evidence="12 13">
    <name type="scientific">Anatilimnocola aggregata</name>
    <dbReference type="NCBI Taxonomy" id="2528021"/>
    <lineage>
        <taxon>Bacteria</taxon>
        <taxon>Pseudomonadati</taxon>
        <taxon>Planctomycetota</taxon>
        <taxon>Planctomycetia</taxon>
        <taxon>Pirellulales</taxon>
        <taxon>Pirellulaceae</taxon>
        <taxon>Anatilimnocola</taxon>
    </lineage>
</organism>
<keyword evidence="8" id="KW-0061">Asparagine biosynthesis</keyword>
<dbReference type="InterPro" id="IPR029055">
    <property type="entry name" value="Ntn_hydrolases_N"/>
</dbReference>
<dbReference type="InterPro" id="IPR001962">
    <property type="entry name" value="Asn_synthase"/>
</dbReference>
<dbReference type="InterPro" id="IPR051786">
    <property type="entry name" value="ASN_synthetase/amidase"/>
</dbReference>
<dbReference type="NCBIfam" id="TIGR01536">
    <property type="entry name" value="asn_synth_AEB"/>
    <property type="match status" value="1"/>
</dbReference>
<dbReference type="OrthoDB" id="9763290at2"/>
<dbReference type="EC" id="6.3.5.4" evidence="3"/>
<protein>
    <recommendedName>
        <fullName evidence="3">asparagine synthase (glutamine-hydrolyzing)</fullName>
        <ecNumber evidence="3">6.3.5.4</ecNumber>
    </recommendedName>
</protein>
<dbReference type="PANTHER" id="PTHR43284">
    <property type="entry name" value="ASPARAGINE SYNTHETASE (GLUTAMINE-HYDROLYZING)"/>
    <property type="match status" value="1"/>
</dbReference>
<dbReference type="CDD" id="cd01991">
    <property type="entry name" value="Asn_synthase_B_C"/>
    <property type="match status" value="1"/>
</dbReference>
<dbReference type="Pfam" id="PF00733">
    <property type="entry name" value="Asn_synthase"/>
    <property type="match status" value="1"/>
</dbReference>
<feature type="site" description="Important for beta-aspartyl-AMP intermediate formation" evidence="10">
    <location>
        <position position="373"/>
    </location>
</feature>
<comment type="similarity">
    <text evidence="2">Belongs to the asparagine synthetase family.</text>
</comment>
<comment type="catalytic activity">
    <reaction evidence="7">
        <text>L-aspartate + L-glutamine + ATP + H2O = L-asparagine + L-glutamate + AMP + diphosphate + H(+)</text>
        <dbReference type="Rhea" id="RHEA:12228"/>
        <dbReference type="ChEBI" id="CHEBI:15377"/>
        <dbReference type="ChEBI" id="CHEBI:15378"/>
        <dbReference type="ChEBI" id="CHEBI:29985"/>
        <dbReference type="ChEBI" id="CHEBI:29991"/>
        <dbReference type="ChEBI" id="CHEBI:30616"/>
        <dbReference type="ChEBI" id="CHEBI:33019"/>
        <dbReference type="ChEBI" id="CHEBI:58048"/>
        <dbReference type="ChEBI" id="CHEBI:58359"/>
        <dbReference type="ChEBI" id="CHEBI:456215"/>
        <dbReference type="EC" id="6.3.5.4"/>
    </reaction>
</comment>
<keyword evidence="13" id="KW-1185">Reference proteome</keyword>
<dbReference type="GO" id="GO:0005829">
    <property type="term" value="C:cytosol"/>
    <property type="evidence" value="ECO:0007669"/>
    <property type="project" value="TreeGrafter"/>
</dbReference>
<dbReference type="InterPro" id="IPR017932">
    <property type="entry name" value="GATase_2_dom"/>
</dbReference>
<evidence type="ECO:0000256" key="8">
    <source>
        <dbReference type="PIRSR" id="PIRSR001589-1"/>
    </source>
</evidence>
<evidence type="ECO:0000256" key="10">
    <source>
        <dbReference type="PIRSR" id="PIRSR001589-3"/>
    </source>
</evidence>
<dbReference type="InterPro" id="IPR014729">
    <property type="entry name" value="Rossmann-like_a/b/a_fold"/>
</dbReference>
<dbReference type="SUPFAM" id="SSF52402">
    <property type="entry name" value="Adenine nucleotide alpha hydrolases-like"/>
    <property type="match status" value="1"/>
</dbReference>
<keyword evidence="4 9" id="KW-0547">Nucleotide-binding</keyword>
<keyword evidence="6 8" id="KW-0315">Glutamine amidotransferase</keyword>
<dbReference type="PROSITE" id="PS51278">
    <property type="entry name" value="GATASE_TYPE_2"/>
    <property type="match status" value="1"/>
</dbReference>
<sequence>MCGIAGAIWTKPERAIELPVLERMTSALKHRGPDDQGLYQNGYRVRPPYDAQPGIALGHRRLSIIDLAGGHQPLANEDETVWVVFNGEIYNFVDLRRRLEGSGHKFRTDSDTETIVHLYEDEGPECFAHLAGMFSIAIWDSNRRRLVLGRDRLGKKPLVYRHEAGRLLFASELKSLLQVPGAPRDIDFSAIDEYLTYQYVPHPNTIFRGYKKLPPGHFAVWQDDELQVRPYWQPDFTAEHPCAEIEAVERVRELLNSAVKTRLRSDVPLGAFLSGGIDSSLIVALMQQQAGERVKTFTIGFPIKEYDESPYAERVAKHLGTDHQTLRVDPDAVRVLPQLAYHYDEPFGDSSAVPTWYVSQLTREHVTVALSGDGGDELFAGYPRYRAAALGGWFDRVPMIRSLFAANLWQSLPSSGRQKSRVRQFKRFASSLSLTPERRYLDWISIFNEARRGELYNEDFLAQLPNSDPAGFLLAAWKRTKGRDPISAASLTDLVTYLPCDLMTKVDIASMAHGLEIRAPFLDHRLVEFAAGLPVKFKHRNRRGKWLLKRAFGELLPNEVWQRPKMGFGVPLDHWFRNELRPLVRETLLDGQCTTQWFRREAISELIEDHEQRRFDHSARIWSLLMLELWLREWGGPQIPNLPAPTTSVTEAPSL</sequence>
<keyword evidence="8" id="KW-0028">Amino-acid biosynthesis</keyword>
<dbReference type="InterPro" id="IPR033738">
    <property type="entry name" value="AsnB_N"/>
</dbReference>
<keyword evidence="5 9" id="KW-0067">ATP-binding</keyword>
<evidence type="ECO:0000256" key="1">
    <source>
        <dbReference type="ARBA" id="ARBA00005187"/>
    </source>
</evidence>
<dbReference type="Pfam" id="PF13537">
    <property type="entry name" value="GATase_7"/>
    <property type="match status" value="1"/>
</dbReference>
<keyword evidence="12" id="KW-0436">Ligase</keyword>
<dbReference type="Gene3D" id="3.40.50.620">
    <property type="entry name" value="HUPs"/>
    <property type="match status" value="1"/>
</dbReference>
<accession>A0A517Y9T0</accession>
<evidence type="ECO:0000256" key="3">
    <source>
        <dbReference type="ARBA" id="ARBA00012737"/>
    </source>
</evidence>
<dbReference type="Gene3D" id="3.60.20.10">
    <property type="entry name" value="Glutamine Phosphoribosylpyrophosphate, subunit 1, domain 1"/>
    <property type="match status" value="1"/>
</dbReference>
<feature type="binding site" evidence="9">
    <location>
        <begin position="371"/>
        <end position="372"/>
    </location>
    <ligand>
        <name>ATP</name>
        <dbReference type="ChEBI" id="CHEBI:30616"/>
    </ligand>
</feature>
<proteinExistence type="inferred from homology"/>
<dbReference type="AlphaFoldDB" id="A0A517Y9T0"/>
<feature type="binding site" evidence="9">
    <location>
        <position position="111"/>
    </location>
    <ligand>
        <name>L-glutamine</name>
        <dbReference type="ChEBI" id="CHEBI:58359"/>
    </ligand>
</feature>